<protein>
    <submittedName>
        <fullName evidence="1">Uncharacterized protein</fullName>
    </submittedName>
</protein>
<dbReference type="Proteomes" id="UP000708208">
    <property type="component" value="Unassembled WGS sequence"/>
</dbReference>
<comment type="caution">
    <text evidence="1">The sequence shown here is derived from an EMBL/GenBank/DDBJ whole genome shotgun (WGS) entry which is preliminary data.</text>
</comment>
<evidence type="ECO:0000313" key="1">
    <source>
        <dbReference type="EMBL" id="CAG7833814.1"/>
    </source>
</evidence>
<sequence>MVSKSLQIMPSPTNMDGDLQDLQTLLKAVDAHSQSFNFEQMIFEPGPERIMFLQTLLKRVYPDITGYWCSGEDLDGIERNCIEVCEWFGFSPTGDVVKGNSSRQEQENFWRNVLLAVRDIEEQSEYHCENTDVPMFGQLKSLVLRSNVIIELIRFSDTLENIQPALHTLTSIISAASTEMERIRIVLHEITSKDMLFVCLTEQVNHEKRYRDLVTQTFNLVDSFMKLYFVALPKDACVKVRKAPQRHGYESRTMLNQTEEISRNIHKMIATIKGLKEVFFLPISSVPFDGFSLPRYLFALSILRADLVL</sequence>
<accession>A0A8J2LIH1</accession>
<name>A0A8J2LIH1_9HEXA</name>
<reference evidence="1" key="1">
    <citation type="submission" date="2021-06" db="EMBL/GenBank/DDBJ databases">
        <authorList>
            <person name="Hodson N. C."/>
            <person name="Mongue J. A."/>
            <person name="Jaron S. K."/>
        </authorList>
    </citation>
    <scope>NUCLEOTIDE SEQUENCE</scope>
</reference>
<dbReference type="AlphaFoldDB" id="A0A8J2LIH1"/>
<keyword evidence="2" id="KW-1185">Reference proteome</keyword>
<organism evidence="1 2">
    <name type="scientific">Allacma fusca</name>
    <dbReference type="NCBI Taxonomy" id="39272"/>
    <lineage>
        <taxon>Eukaryota</taxon>
        <taxon>Metazoa</taxon>
        <taxon>Ecdysozoa</taxon>
        <taxon>Arthropoda</taxon>
        <taxon>Hexapoda</taxon>
        <taxon>Collembola</taxon>
        <taxon>Symphypleona</taxon>
        <taxon>Sminthuridae</taxon>
        <taxon>Allacma</taxon>
    </lineage>
</organism>
<dbReference type="EMBL" id="CAJVCH010570034">
    <property type="protein sequence ID" value="CAG7833814.1"/>
    <property type="molecule type" value="Genomic_DNA"/>
</dbReference>
<evidence type="ECO:0000313" key="2">
    <source>
        <dbReference type="Proteomes" id="UP000708208"/>
    </source>
</evidence>
<proteinExistence type="predicted"/>
<gene>
    <name evidence="1" type="ORF">AFUS01_LOCUS43394</name>
</gene>